<gene>
    <name evidence="2" type="ORF">FHX50_001005</name>
</gene>
<reference evidence="2 3" key="1">
    <citation type="submission" date="2020-08" db="EMBL/GenBank/DDBJ databases">
        <title>Sequencing the genomes of 1000 actinobacteria strains.</title>
        <authorList>
            <person name="Klenk H.-P."/>
        </authorList>
    </citation>
    <scope>NUCLEOTIDE SEQUENCE [LARGE SCALE GENOMIC DNA]</scope>
    <source>
        <strain evidence="2 3">DSM 23040</strain>
    </source>
</reference>
<dbReference type="AlphaFoldDB" id="A0A839QZD9"/>
<comment type="caution">
    <text evidence="2">The sequence shown here is derived from an EMBL/GenBank/DDBJ whole genome shotgun (WGS) entry which is preliminary data.</text>
</comment>
<keyword evidence="3" id="KW-1185">Reference proteome</keyword>
<dbReference type="Pfam" id="PF10103">
    <property type="entry name" value="Zincin_2"/>
    <property type="match status" value="1"/>
</dbReference>
<feature type="region of interest" description="Disordered" evidence="1">
    <location>
        <begin position="436"/>
        <end position="509"/>
    </location>
</feature>
<dbReference type="EMBL" id="JACHWP010000001">
    <property type="protein sequence ID" value="MBB3022757.1"/>
    <property type="molecule type" value="Genomic_DNA"/>
</dbReference>
<dbReference type="PANTHER" id="PTHR39420:SF2">
    <property type="entry name" value="HYDROLASE"/>
    <property type="match status" value="1"/>
</dbReference>
<accession>A0A839QZD9</accession>
<dbReference type="NCBIfam" id="TIGR03624">
    <property type="entry name" value="putative hydrolase"/>
    <property type="match status" value="1"/>
</dbReference>
<sequence length="509" mass="54633">MTSSSGSDEENLRKFLEEVFGGQLPPGALEGMDLTELAKGAGLPSDPAMLQAAAAQMQSLFASGGDEPVNWKLAQDLARQVASGSVTMVPGHALPPTGGSQIGTDGDPSVTPEAQHALDEAATIARLWLQQVVDVDVPAAPLQAWTRGTWVNRTIPRWQKVVEPVAEYMAGAIGDALGKQMEQMQSMPGMEGLGAMGMGDPRAMMRMMGGTMFGMQFGHAIGSLAREQLGTTDLSLPLWDSSAPVLIPANLDDLLADSDLDPSAARIFFAAREIAHVTLFRSAPWLPEHLFTAIEGYARGIELDLSSLEEKMRDVDVSDPIAMSALNPEDMFTFTRSERQERALTELTTTLALIESWVDHVVTHALEGKLPRLDAMRELVRRRRATGGQAEQMLANLVGIELRPRSISEAYDWWQSVLDTEGAAGREKVWAHPDLLPSPEVLSGQPQAPKADAAEQPAEAAADFDADFDEELRRLLDGELPEAPKEDGDGDGDDDGDGDGDEPGPAPAA</sequence>
<feature type="compositionally biased region" description="Basic and acidic residues" evidence="1">
    <location>
        <begin position="471"/>
        <end position="487"/>
    </location>
</feature>
<proteinExistence type="predicted"/>
<evidence type="ECO:0000313" key="2">
    <source>
        <dbReference type="EMBL" id="MBB3022757.1"/>
    </source>
</evidence>
<protein>
    <submittedName>
        <fullName evidence="2">Putative hydrolase</fullName>
    </submittedName>
</protein>
<organism evidence="2 3">
    <name type="scientific">Helcobacillus massiliensis</name>
    <dbReference type="NCBI Taxonomy" id="521392"/>
    <lineage>
        <taxon>Bacteria</taxon>
        <taxon>Bacillati</taxon>
        <taxon>Actinomycetota</taxon>
        <taxon>Actinomycetes</taxon>
        <taxon>Micrococcales</taxon>
        <taxon>Dermabacteraceae</taxon>
        <taxon>Helcobacillus</taxon>
    </lineage>
</organism>
<keyword evidence="2" id="KW-0378">Hydrolase</keyword>
<evidence type="ECO:0000313" key="3">
    <source>
        <dbReference type="Proteomes" id="UP000568050"/>
    </source>
</evidence>
<dbReference type="Proteomes" id="UP000568050">
    <property type="component" value="Unassembled WGS sequence"/>
</dbReference>
<dbReference type="RefSeq" id="WP_183375048.1">
    <property type="nucleotide sequence ID" value="NZ_CBCSFZ010000030.1"/>
</dbReference>
<dbReference type="GO" id="GO:0016787">
    <property type="term" value="F:hydrolase activity"/>
    <property type="evidence" value="ECO:0007669"/>
    <property type="project" value="UniProtKB-KW"/>
</dbReference>
<dbReference type="InterPro" id="IPR042271">
    <property type="entry name" value="Zinicin_2_N"/>
</dbReference>
<dbReference type="PANTHER" id="PTHR39420">
    <property type="match status" value="1"/>
</dbReference>
<feature type="compositionally biased region" description="Low complexity" evidence="1">
    <location>
        <begin position="445"/>
        <end position="461"/>
    </location>
</feature>
<name>A0A839QZD9_9MICO</name>
<evidence type="ECO:0000256" key="1">
    <source>
        <dbReference type="SAM" id="MobiDB-lite"/>
    </source>
</evidence>
<feature type="compositionally biased region" description="Acidic residues" evidence="1">
    <location>
        <begin position="488"/>
        <end position="502"/>
    </location>
</feature>
<dbReference type="InterPro" id="IPR018766">
    <property type="entry name" value="Zinicin_2"/>
</dbReference>
<dbReference type="Gene3D" id="1.20.150.30">
    <property type="entry name" value="Zincin-like metallopeptidase, N-terminal domain"/>
    <property type="match status" value="1"/>
</dbReference>
<dbReference type="SUPFAM" id="SSF55486">
    <property type="entry name" value="Metalloproteases ('zincins'), catalytic domain"/>
    <property type="match status" value="1"/>
</dbReference>